<sequence>MPVTYEEKNKDLPGYMQVYQMELNRKLENGIISTITPTNDVSLRTFMIRYTPENTFRFKPSGLFRSPSAFVFSFFYSPDHFNAGGLYKN</sequence>
<reference evidence="2" key="1">
    <citation type="submission" date="2016-10" db="EMBL/GenBank/DDBJ databases">
        <authorList>
            <person name="Varghese N."/>
            <person name="Submissions S."/>
        </authorList>
    </citation>
    <scope>NUCLEOTIDE SEQUENCE [LARGE SCALE GENOMIC DNA]</scope>
    <source>
        <strain evidence="2">DSM 3695</strain>
    </source>
</reference>
<organism evidence="1 2">
    <name type="scientific">Chitinophaga arvensicola</name>
    <dbReference type="NCBI Taxonomy" id="29529"/>
    <lineage>
        <taxon>Bacteria</taxon>
        <taxon>Pseudomonadati</taxon>
        <taxon>Bacteroidota</taxon>
        <taxon>Chitinophagia</taxon>
        <taxon>Chitinophagales</taxon>
        <taxon>Chitinophagaceae</taxon>
        <taxon>Chitinophaga</taxon>
    </lineage>
</organism>
<gene>
    <name evidence="1" type="ORF">SAMN04488122_1917</name>
</gene>
<dbReference type="Proteomes" id="UP000199310">
    <property type="component" value="Unassembled WGS sequence"/>
</dbReference>
<dbReference type="STRING" id="29529.SAMN04488122_1917"/>
<dbReference type="AlphaFoldDB" id="A0A1I0QYV5"/>
<accession>A0A1I0QYV5</accession>
<name>A0A1I0QYV5_9BACT</name>
<keyword evidence="2" id="KW-1185">Reference proteome</keyword>
<evidence type="ECO:0000313" key="2">
    <source>
        <dbReference type="Proteomes" id="UP000199310"/>
    </source>
</evidence>
<proteinExistence type="predicted"/>
<dbReference type="EMBL" id="FOJG01000001">
    <property type="protein sequence ID" value="SEW32969.1"/>
    <property type="molecule type" value="Genomic_DNA"/>
</dbReference>
<evidence type="ECO:0000313" key="1">
    <source>
        <dbReference type="EMBL" id="SEW32969.1"/>
    </source>
</evidence>
<protein>
    <submittedName>
        <fullName evidence="1">Uncharacterized protein</fullName>
    </submittedName>
</protein>